<sequence>MKKSVLMQIVNSNSENLKDISKQLLNIGIRKVFYELSKPFEQILFPEHMIKLLSVFHYMIQEQTLLKDEFIDSHIFSITNSQEGNAIMERLQTDLNLTVSRSVNLAPNWDNTPKSYMQENYFKASPEQRKSATDKKIEFQQLRDPLNYQQILQLYYIYLKKVCMQQNSGVPIIDCYVIQNIQCMGLRIIEGQRNQKLAFCFNLIIKDMIQYQSQIIELVTNSMNNIEKTQINEIYVQMYLYSKQLKYYGKQNRVKIDQSHFNEFKKNYNIYKLKLKLCESKERMEQNDLKDEQNFFNYERTQLYNQF</sequence>
<gene>
    <name evidence="1" type="ORF">PPRIM_AZ9-3.1.T0750156</name>
</gene>
<dbReference type="AlphaFoldDB" id="A0A8S1MZV6"/>
<comment type="caution">
    <text evidence="1">The sequence shown here is derived from an EMBL/GenBank/DDBJ whole genome shotgun (WGS) entry which is preliminary data.</text>
</comment>
<keyword evidence="2" id="KW-1185">Reference proteome</keyword>
<evidence type="ECO:0000313" key="2">
    <source>
        <dbReference type="Proteomes" id="UP000688137"/>
    </source>
</evidence>
<name>A0A8S1MZV6_PARPR</name>
<dbReference type="OMA" id="HIFSITN"/>
<accession>A0A8S1MZV6</accession>
<organism evidence="1 2">
    <name type="scientific">Paramecium primaurelia</name>
    <dbReference type="NCBI Taxonomy" id="5886"/>
    <lineage>
        <taxon>Eukaryota</taxon>
        <taxon>Sar</taxon>
        <taxon>Alveolata</taxon>
        <taxon>Ciliophora</taxon>
        <taxon>Intramacronucleata</taxon>
        <taxon>Oligohymenophorea</taxon>
        <taxon>Peniculida</taxon>
        <taxon>Parameciidae</taxon>
        <taxon>Paramecium</taxon>
    </lineage>
</organism>
<reference evidence="1" key="1">
    <citation type="submission" date="2021-01" db="EMBL/GenBank/DDBJ databases">
        <authorList>
            <consortium name="Genoscope - CEA"/>
            <person name="William W."/>
        </authorList>
    </citation>
    <scope>NUCLEOTIDE SEQUENCE</scope>
</reference>
<dbReference type="EMBL" id="CAJJDM010000078">
    <property type="protein sequence ID" value="CAD8085958.1"/>
    <property type="molecule type" value="Genomic_DNA"/>
</dbReference>
<protein>
    <submittedName>
        <fullName evidence="1">Uncharacterized protein</fullName>
    </submittedName>
</protein>
<dbReference type="Proteomes" id="UP000688137">
    <property type="component" value="Unassembled WGS sequence"/>
</dbReference>
<evidence type="ECO:0000313" key="1">
    <source>
        <dbReference type="EMBL" id="CAD8085958.1"/>
    </source>
</evidence>
<proteinExistence type="predicted"/>